<reference evidence="6" key="1">
    <citation type="submission" date="2022-11" db="EMBL/GenBank/DDBJ databases">
        <title>Centuries of genome instability and evolution in soft-shell clam transmissible cancer (bioRxiv).</title>
        <authorList>
            <person name="Hart S.F.M."/>
            <person name="Yonemitsu M.A."/>
            <person name="Giersch R.M."/>
            <person name="Beal B.F."/>
            <person name="Arriagada G."/>
            <person name="Davis B.W."/>
            <person name="Ostrander E.A."/>
            <person name="Goff S.P."/>
            <person name="Metzger M.J."/>
        </authorList>
    </citation>
    <scope>NUCLEOTIDE SEQUENCE</scope>
    <source>
        <strain evidence="6">MELC-2E11</strain>
        <tissue evidence="6">Siphon/mantle</tissue>
    </source>
</reference>
<evidence type="ECO:0000256" key="4">
    <source>
        <dbReference type="ARBA" id="ARBA00022737"/>
    </source>
</evidence>
<organism evidence="6 7">
    <name type="scientific">Mya arenaria</name>
    <name type="common">Soft-shell clam</name>
    <dbReference type="NCBI Taxonomy" id="6604"/>
    <lineage>
        <taxon>Eukaryota</taxon>
        <taxon>Metazoa</taxon>
        <taxon>Spiralia</taxon>
        <taxon>Lophotrochozoa</taxon>
        <taxon>Mollusca</taxon>
        <taxon>Bivalvia</taxon>
        <taxon>Autobranchia</taxon>
        <taxon>Heteroconchia</taxon>
        <taxon>Euheterodonta</taxon>
        <taxon>Imparidentia</taxon>
        <taxon>Neoheterodontei</taxon>
        <taxon>Myida</taxon>
        <taxon>Myoidea</taxon>
        <taxon>Myidae</taxon>
        <taxon>Mya</taxon>
    </lineage>
</organism>
<accession>A0ABY7FUF2</accession>
<evidence type="ECO:0000313" key="6">
    <source>
        <dbReference type="EMBL" id="WAR25855.1"/>
    </source>
</evidence>
<keyword evidence="3" id="KW-0732">Signal</keyword>
<keyword evidence="2" id="KW-0964">Secreted</keyword>
<proteinExistence type="predicted"/>
<keyword evidence="7" id="KW-1185">Reference proteome</keyword>
<keyword evidence="4" id="KW-0677">Repeat</keyword>
<dbReference type="InterPro" id="IPR036383">
    <property type="entry name" value="TSP1_rpt_sf"/>
</dbReference>
<sequence length="81" mass="9084">MFFGMNGNWSDWSMWSQCDVTCESGHAHRWRNCSNPAPQPGGNICTGVDSESRACKLNECPVQYPLNGMYVTTEGLQIYAF</sequence>
<dbReference type="Pfam" id="PF00090">
    <property type="entry name" value="TSP_1"/>
    <property type="match status" value="1"/>
</dbReference>
<evidence type="ECO:0000256" key="5">
    <source>
        <dbReference type="ARBA" id="ARBA00023157"/>
    </source>
</evidence>
<dbReference type="PRINTS" id="PR01705">
    <property type="entry name" value="TSP1REPEAT"/>
</dbReference>
<dbReference type="SUPFAM" id="SSF82895">
    <property type="entry name" value="TSP-1 type 1 repeat"/>
    <property type="match status" value="1"/>
</dbReference>
<dbReference type="InterPro" id="IPR052065">
    <property type="entry name" value="Compl_asym_regulator"/>
</dbReference>
<dbReference type="EMBL" id="CP111025">
    <property type="protein sequence ID" value="WAR25855.1"/>
    <property type="molecule type" value="Genomic_DNA"/>
</dbReference>
<dbReference type="InterPro" id="IPR000884">
    <property type="entry name" value="TSP1_rpt"/>
</dbReference>
<gene>
    <name evidence="6" type="ORF">MAR_011559</name>
</gene>
<evidence type="ECO:0000256" key="1">
    <source>
        <dbReference type="ARBA" id="ARBA00004613"/>
    </source>
</evidence>
<evidence type="ECO:0000256" key="2">
    <source>
        <dbReference type="ARBA" id="ARBA00022525"/>
    </source>
</evidence>
<dbReference type="PROSITE" id="PS50092">
    <property type="entry name" value="TSP1"/>
    <property type="match status" value="1"/>
</dbReference>
<name>A0ABY7FUF2_MYAAR</name>
<dbReference type="PANTHER" id="PTHR22906">
    <property type="entry name" value="PROPERDIN"/>
    <property type="match status" value="1"/>
</dbReference>
<dbReference type="Gene3D" id="2.20.100.10">
    <property type="entry name" value="Thrombospondin type-1 (TSP1) repeat"/>
    <property type="match status" value="1"/>
</dbReference>
<keyword evidence="5" id="KW-1015">Disulfide bond</keyword>
<protein>
    <submittedName>
        <fullName evidence="6">CADN-like protein</fullName>
    </submittedName>
</protein>
<dbReference type="PANTHER" id="PTHR22906:SF43">
    <property type="entry name" value="PROPERDIN"/>
    <property type="match status" value="1"/>
</dbReference>
<comment type="subcellular location">
    <subcellularLocation>
        <location evidence="1">Secreted</location>
    </subcellularLocation>
</comment>
<dbReference type="SMART" id="SM00209">
    <property type="entry name" value="TSP1"/>
    <property type="match status" value="1"/>
</dbReference>
<evidence type="ECO:0000256" key="3">
    <source>
        <dbReference type="ARBA" id="ARBA00022729"/>
    </source>
</evidence>
<dbReference type="Proteomes" id="UP001164746">
    <property type="component" value="Chromosome 14"/>
</dbReference>
<evidence type="ECO:0000313" key="7">
    <source>
        <dbReference type="Proteomes" id="UP001164746"/>
    </source>
</evidence>